<evidence type="ECO:0000256" key="2">
    <source>
        <dbReference type="ARBA" id="ARBA00022692"/>
    </source>
</evidence>
<evidence type="ECO:0000256" key="1">
    <source>
        <dbReference type="ARBA" id="ARBA00004141"/>
    </source>
</evidence>
<dbReference type="PROSITE" id="PS50801">
    <property type="entry name" value="STAS"/>
    <property type="match status" value="1"/>
</dbReference>
<dbReference type="AlphaFoldDB" id="A0A1C3HCJ3"/>
<dbReference type="PANTHER" id="PTHR43310">
    <property type="entry name" value="SULFATE TRANSPORTER YBAR-RELATED"/>
    <property type="match status" value="1"/>
</dbReference>
<keyword evidence="3" id="KW-1133">Transmembrane helix</keyword>
<evidence type="ECO:0000256" key="3">
    <source>
        <dbReference type="ARBA" id="ARBA00022989"/>
    </source>
</evidence>
<evidence type="ECO:0000313" key="5">
    <source>
        <dbReference type="EMBL" id="SAY42737.1"/>
    </source>
</evidence>
<dbReference type="GO" id="GO:0016020">
    <property type="term" value="C:membrane"/>
    <property type="evidence" value="ECO:0007669"/>
    <property type="project" value="UniProtKB-SubCell"/>
</dbReference>
<dbReference type="PANTHER" id="PTHR43310:SF1">
    <property type="entry name" value="SULFATE TRANSPORTER YBAR-RELATED"/>
    <property type="match status" value="1"/>
</dbReference>
<sequence length="509" mass="53722">MFNLSNVRIADVKNEVLAGFVVAVSMIPEAVGFSLVAGLSPIVGLHTAFIIGLVTALFGGKPGMVSGAAGSIVVVLMSLAAQYGMGYVLWATLFAGGIQILIGAFRLGKFIRLVPLPAIHGFVNGLAIVIMLAQLKMIAGQGPLMYGLVALAIAVVVLFPRLTKAIPSSLAALLVVSALAIGLNLHTLRVGDLADISGALPHFSLPTAPFTLEMVRVVLPYAVVIALVGLIESLLTMTVLDEMGGKKGNGNRESIAQGAGNAVCGLFGCFAGCAMIGQSIINFTSGGRGRISGTVGAILLILFVVSLSRYIGLLPVAALAGVMLVVCYNTFEWSSLRRLRRMPKADALVMVAVTLITIFTDLAVAVISGVIISALVFAWQQARIRVRQRQVTGDVAVYQLDGPLFFGSAAAFAELFEPQSDPQNVVLDFAGTRVMDSSGVEAIDKLTARYLAAGKSIRLRHLSGDCVRLLKRAGPFCSHELDDPQYYVAEEGFTADDRRVSEETFNPRG</sequence>
<comment type="subcellular location">
    <subcellularLocation>
        <location evidence="1">Membrane</location>
        <topology evidence="1">Multi-pass membrane protein</topology>
    </subcellularLocation>
</comment>
<dbReference type="Pfam" id="PF01740">
    <property type="entry name" value="STAS"/>
    <property type="match status" value="1"/>
</dbReference>
<accession>A0A1C3HCJ3</accession>
<dbReference type="InterPro" id="IPR011547">
    <property type="entry name" value="SLC26A/SulP_dom"/>
</dbReference>
<keyword evidence="2" id="KW-0812">Transmembrane</keyword>
<name>A0A1C3HCJ3_SERMA</name>
<keyword evidence="4" id="KW-0472">Membrane</keyword>
<dbReference type="InterPro" id="IPR052706">
    <property type="entry name" value="Membrane-Transporter-like"/>
</dbReference>
<proteinExistence type="predicted"/>
<dbReference type="InterPro" id="IPR036513">
    <property type="entry name" value="STAS_dom_sf"/>
</dbReference>
<dbReference type="InterPro" id="IPR002645">
    <property type="entry name" value="STAS_dom"/>
</dbReference>
<dbReference type="CDD" id="cd07042">
    <property type="entry name" value="STAS_SulP_like_sulfate_transporter"/>
    <property type="match status" value="1"/>
</dbReference>
<dbReference type="Gene3D" id="3.30.750.24">
    <property type="entry name" value="STAS domain"/>
    <property type="match status" value="1"/>
</dbReference>
<dbReference type="EMBL" id="LT575490">
    <property type="protein sequence ID" value="SAY42737.1"/>
    <property type="molecule type" value="Genomic_DNA"/>
</dbReference>
<evidence type="ECO:0000256" key="4">
    <source>
        <dbReference type="ARBA" id="ARBA00023136"/>
    </source>
</evidence>
<protein>
    <submittedName>
        <fullName evidence="5">Bicarbonate transporter BicA</fullName>
    </submittedName>
</protein>
<dbReference type="SUPFAM" id="SSF52091">
    <property type="entry name" value="SpoIIaa-like"/>
    <property type="match status" value="1"/>
</dbReference>
<dbReference type="Pfam" id="PF00916">
    <property type="entry name" value="Sulfate_transp"/>
    <property type="match status" value="2"/>
</dbReference>
<dbReference type="RefSeq" id="WP_202669351.1">
    <property type="nucleotide sequence ID" value="NZ_JAENMM010000001.1"/>
</dbReference>
<reference evidence="5" key="1">
    <citation type="submission" date="2016-05" db="EMBL/GenBank/DDBJ databases">
        <authorList>
            <person name="Cock P.J.A."/>
            <person name="Cock P.J.A."/>
        </authorList>
    </citation>
    <scope>NUCLEOTIDE SEQUENCE</scope>
    <source>
        <strain evidence="5">PWN146_assembly</strain>
    </source>
</reference>
<gene>
    <name evidence="5" type="primary">bicA</name>
    <name evidence="5" type="ORF">PWN146_01423</name>
</gene>
<organism evidence="5">
    <name type="scientific">Serratia marcescens</name>
    <dbReference type="NCBI Taxonomy" id="615"/>
    <lineage>
        <taxon>Bacteria</taxon>
        <taxon>Pseudomonadati</taxon>
        <taxon>Pseudomonadota</taxon>
        <taxon>Gammaproteobacteria</taxon>
        <taxon>Enterobacterales</taxon>
        <taxon>Yersiniaceae</taxon>
        <taxon>Serratia</taxon>
    </lineage>
</organism>